<accession>A0ABW4GUI4</accession>
<dbReference type="InterPro" id="IPR003594">
    <property type="entry name" value="HATPase_dom"/>
</dbReference>
<gene>
    <name evidence="3" type="ORF">ACFSJ0_56015</name>
</gene>
<name>A0ABW4GUI4_9ACTN</name>
<dbReference type="EMBL" id="JBHUCM010000067">
    <property type="protein sequence ID" value="MFD1546432.1"/>
    <property type="molecule type" value="Genomic_DNA"/>
</dbReference>
<protein>
    <submittedName>
        <fullName evidence="3">SpoIIE family protein phosphatase</fullName>
    </submittedName>
</protein>
<comment type="caution">
    <text evidence="3">The sequence shown here is derived from an EMBL/GenBank/DDBJ whole genome shotgun (WGS) entry which is preliminary data.</text>
</comment>
<dbReference type="PROSITE" id="PS50112">
    <property type="entry name" value="PAS"/>
    <property type="match status" value="1"/>
</dbReference>
<feature type="domain" description="PAS" evidence="2">
    <location>
        <begin position="149"/>
        <end position="200"/>
    </location>
</feature>
<dbReference type="InterPro" id="IPR003018">
    <property type="entry name" value="GAF"/>
</dbReference>
<sequence>MDTTRVSSTAFDGTPQAPAAARRFVRQVLGEWQLSHLAEDAVLLTSELVTNAVVHAGTGLELTCRLDPNAIPTKLEIEVDDHHPTRIVPAPGSPPPGGMATTGRGLVLAGMLADAWGVTYTGTAKRVWFRMELDKACGHESASRIPAPAPAAIATSTESLHVAVVVSDHEGRIVTWNCEAEALLGWPAAQVVGRPLAELVAWRRHGPCALSLSDTLGLGRWRGESRMRRLDGGLLPVYISHLRTDGRAQDRRSIWMVVSNDHRYVLAAPPASFKREPGGRIKDLLDREMPLDELLDTIAQIVQLSSGGDAAYVLVRAEGGSRFGVVAGSGATAGLVGVVAAGVFSTEQKAPAMVEDLLAADVELAQRLQARSLACAPLIVAGEVTGYLVVTAAEPARFDQALTASLQHIADQVAATVQRERLAEQDRAHRGRLSFLAEAGELLAGVHDEELIAALTAQLVVPKIATWAAVYLTDLAGMTRLAHVWHSEEHHNADLRKALPVIPRSTLGEVTWPVGPESVLSFPLMTQGRSHGALVIGRIEPTLPLELADLLADLCRLVALNLHTAMLYSRQATTSRVLQRSLLPMRVAPMPGLESAVVYEPAEEGADVGGDFYDLFAVGDHWCFALGDVCGSGPEAAAVTGLARHAVRLLAKEHYTVADILDRLNRTLLDEGEDGRFLSLLCGQLTPLPQGGALCTLASAGHPVPLLLRANGEVVPVATSQLLLGVDGGARFYTESFELLPEELLLCVTDGVTERRDGDRLLDDDDGLTAILSGCSGLSAHAVAERIRQAVESFASEPSHDDVALLVLRATTALRAGQVVNR</sequence>
<dbReference type="Pfam" id="PF01590">
    <property type="entry name" value="GAF"/>
    <property type="match status" value="1"/>
</dbReference>
<dbReference type="SMART" id="SM00331">
    <property type="entry name" value="PP2C_SIG"/>
    <property type="match status" value="1"/>
</dbReference>
<dbReference type="InterPro" id="IPR052016">
    <property type="entry name" value="Bact_Sigma-Reg"/>
</dbReference>
<evidence type="ECO:0000259" key="2">
    <source>
        <dbReference type="PROSITE" id="PS50112"/>
    </source>
</evidence>
<dbReference type="PANTHER" id="PTHR43156">
    <property type="entry name" value="STAGE II SPORULATION PROTEIN E-RELATED"/>
    <property type="match status" value="1"/>
</dbReference>
<dbReference type="SMART" id="SM00065">
    <property type="entry name" value="GAF"/>
    <property type="match status" value="1"/>
</dbReference>
<dbReference type="SMART" id="SM00091">
    <property type="entry name" value="PAS"/>
    <property type="match status" value="1"/>
</dbReference>
<dbReference type="PANTHER" id="PTHR43156:SF2">
    <property type="entry name" value="STAGE II SPORULATION PROTEIN E"/>
    <property type="match status" value="1"/>
</dbReference>
<dbReference type="NCBIfam" id="TIGR00229">
    <property type="entry name" value="sensory_box"/>
    <property type="match status" value="1"/>
</dbReference>
<dbReference type="InterPro" id="IPR013767">
    <property type="entry name" value="PAS_fold"/>
</dbReference>
<dbReference type="InterPro" id="IPR001932">
    <property type="entry name" value="PPM-type_phosphatase-like_dom"/>
</dbReference>
<keyword evidence="4" id="KW-1185">Reference proteome</keyword>
<evidence type="ECO:0000256" key="1">
    <source>
        <dbReference type="ARBA" id="ARBA00022801"/>
    </source>
</evidence>
<reference evidence="4" key="1">
    <citation type="journal article" date="2019" name="Int. J. Syst. Evol. Microbiol.">
        <title>The Global Catalogue of Microorganisms (GCM) 10K type strain sequencing project: providing services to taxonomists for standard genome sequencing and annotation.</title>
        <authorList>
            <consortium name="The Broad Institute Genomics Platform"/>
            <consortium name="The Broad Institute Genome Sequencing Center for Infectious Disease"/>
            <person name="Wu L."/>
            <person name="Ma J."/>
        </authorList>
    </citation>
    <scope>NUCLEOTIDE SEQUENCE [LARGE SCALE GENOMIC DNA]</scope>
    <source>
        <strain evidence="4">CGMCC 1.15399</strain>
    </source>
</reference>
<organism evidence="3 4">
    <name type="scientific">Nonomuraea guangzhouensis</name>
    <dbReference type="NCBI Taxonomy" id="1291555"/>
    <lineage>
        <taxon>Bacteria</taxon>
        <taxon>Bacillati</taxon>
        <taxon>Actinomycetota</taxon>
        <taxon>Actinomycetes</taxon>
        <taxon>Streptosporangiales</taxon>
        <taxon>Streptosporangiaceae</taxon>
        <taxon>Nonomuraea</taxon>
    </lineage>
</organism>
<dbReference type="CDD" id="cd16936">
    <property type="entry name" value="HATPase_RsbW-like"/>
    <property type="match status" value="1"/>
</dbReference>
<keyword evidence="1" id="KW-0378">Hydrolase</keyword>
<dbReference type="CDD" id="cd00130">
    <property type="entry name" value="PAS"/>
    <property type="match status" value="1"/>
</dbReference>
<dbReference type="Pfam" id="PF07228">
    <property type="entry name" value="SpoIIE"/>
    <property type="match status" value="1"/>
</dbReference>
<dbReference type="Pfam" id="PF00989">
    <property type="entry name" value="PAS"/>
    <property type="match status" value="1"/>
</dbReference>
<dbReference type="InterPro" id="IPR000014">
    <property type="entry name" value="PAS"/>
</dbReference>
<proteinExistence type="predicted"/>
<evidence type="ECO:0000313" key="3">
    <source>
        <dbReference type="EMBL" id="MFD1546432.1"/>
    </source>
</evidence>
<dbReference type="Proteomes" id="UP001597097">
    <property type="component" value="Unassembled WGS sequence"/>
</dbReference>
<dbReference type="Pfam" id="PF13581">
    <property type="entry name" value="HATPase_c_2"/>
    <property type="match status" value="1"/>
</dbReference>
<evidence type="ECO:0000313" key="4">
    <source>
        <dbReference type="Proteomes" id="UP001597097"/>
    </source>
</evidence>
<dbReference type="RefSeq" id="WP_219527674.1">
    <property type="nucleotide sequence ID" value="NZ_JAHKRM010000002.1"/>
</dbReference>